<dbReference type="SUPFAM" id="SSF81383">
    <property type="entry name" value="F-box domain"/>
    <property type="match status" value="1"/>
</dbReference>
<protein>
    <recommendedName>
        <fullName evidence="1">F-box domain-containing protein</fullName>
    </recommendedName>
</protein>
<evidence type="ECO:0000313" key="3">
    <source>
        <dbReference type="Proteomes" id="UP000316726"/>
    </source>
</evidence>
<dbReference type="InterPro" id="IPR036047">
    <property type="entry name" value="F-box-like_dom_sf"/>
</dbReference>
<dbReference type="InterPro" id="IPR001810">
    <property type="entry name" value="F-box_dom"/>
</dbReference>
<sequence>MGGASCDHRKGKGVKRPLSRGWGGPCLDCLHELLTSAKRLRGCDGIPPSIAQPLRSHCERVSLALRDSEETEYSRLLCPKHSGVINDKLNAHLLTLCFHNLDCEDLCRAARVCKLWYRVASTDEVWASLLRKLPLSNFIEEGRPGERPGIPCKLRYMLYRGSGKWDDHHEEFRNKYAIDKSFGPPSRSDNIGSRATLVEFQNKKKVVLVSSSGTKLYPLVTATSMMDTDEGPSGGSLRRERWRYVVRAFPSLLRGGGRWTVSMNRLSPDAVNAIGMAAEVPGRRLLWMFNTDGTDAPVTETNLGAGGFATRVEMFRWHGFGDVVTPTYWRAMFSMSEDRLVLDCGMRKEGGCPLIERKGLIRDLLLGDRREGGVAQRGEVRCYLVLLLQDSKASVIDVCDYY</sequence>
<dbReference type="SMART" id="SM00256">
    <property type="entry name" value="FBOX"/>
    <property type="match status" value="1"/>
</dbReference>
<proteinExistence type="predicted"/>
<organism evidence="2 3">
    <name type="scientific">Chloropicon primus</name>
    <dbReference type="NCBI Taxonomy" id="1764295"/>
    <lineage>
        <taxon>Eukaryota</taxon>
        <taxon>Viridiplantae</taxon>
        <taxon>Chlorophyta</taxon>
        <taxon>Chloropicophyceae</taxon>
        <taxon>Chloropicales</taxon>
        <taxon>Chloropicaceae</taxon>
        <taxon>Chloropicon</taxon>
    </lineage>
</organism>
<evidence type="ECO:0000259" key="1">
    <source>
        <dbReference type="SMART" id="SM00256"/>
    </source>
</evidence>
<reference evidence="2 3" key="1">
    <citation type="submission" date="2018-07" db="EMBL/GenBank/DDBJ databases">
        <title>The complete nuclear genome of the prasinophyte Chloropicon primus (CCMP1205).</title>
        <authorList>
            <person name="Pombert J.-F."/>
            <person name="Otis C."/>
            <person name="Turmel M."/>
            <person name="Lemieux C."/>
        </authorList>
    </citation>
    <scope>NUCLEOTIDE SEQUENCE [LARGE SCALE GENOMIC DNA]</scope>
    <source>
        <strain evidence="2 3">CCMP1205</strain>
    </source>
</reference>
<dbReference type="AlphaFoldDB" id="A0A5B8MKA0"/>
<evidence type="ECO:0000313" key="2">
    <source>
        <dbReference type="EMBL" id="QDZ20504.1"/>
    </source>
</evidence>
<gene>
    <name evidence="2" type="ORF">A3770_04p30220</name>
</gene>
<feature type="domain" description="F-box" evidence="1">
    <location>
        <begin position="89"/>
        <end position="129"/>
    </location>
</feature>
<name>A0A5B8MKA0_9CHLO</name>
<dbReference type="EMBL" id="CP031037">
    <property type="protein sequence ID" value="QDZ20504.1"/>
    <property type="molecule type" value="Genomic_DNA"/>
</dbReference>
<dbReference type="Proteomes" id="UP000316726">
    <property type="component" value="Chromosome 4"/>
</dbReference>
<accession>A0A5B8MKA0</accession>
<keyword evidence="3" id="KW-1185">Reference proteome</keyword>
<dbReference type="Gene3D" id="1.20.1280.50">
    <property type="match status" value="1"/>
</dbReference>
<dbReference type="Pfam" id="PF12937">
    <property type="entry name" value="F-box-like"/>
    <property type="match status" value="1"/>
</dbReference>